<evidence type="ECO:0000313" key="1">
    <source>
        <dbReference type="EMBL" id="GAH98847.1"/>
    </source>
</evidence>
<organism evidence="1">
    <name type="scientific">marine sediment metagenome</name>
    <dbReference type="NCBI Taxonomy" id="412755"/>
    <lineage>
        <taxon>unclassified sequences</taxon>
        <taxon>metagenomes</taxon>
        <taxon>ecological metagenomes</taxon>
    </lineage>
</organism>
<name>X1JXG5_9ZZZZ</name>
<dbReference type="EMBL" id="BARU01048744">
    <property type="protein sequence ID" value="GAH98847.1"/>
    <property type="molecule type" value="Genomic_DNA"/>
</dbReference>
<reference evidence="1" key="1">
    <citation type="journal article" date="2014" name="Front. Microbiol.">
        <title>High frequency of phylogenetically diverse reductive dehalogenase-homologous genes in deep subseafloor sedimentary metagenomes.</title>
        <authorList>
            <person name="Kawai M."/>
            <person name="Futagami T."/>
            <person name="Toyoda A."/>
            <person name="Takaki Y."/>
            <person name="Nishi S."/>
            <person name="Hori S."/>
            <person name="Arai W."/>
            <person name="Tsubouchi T."/>
            <person name="Morono Y."/>
            <person name="Uchiyama I."/>
            <person name="Ito T."/>
            <person name="Fujiyama A."/>
            <person name="Inagaki F."/>
            <person name="Takami H."/>
        </authorList>
    </citation>
    <scope>NUCLEOTIDE SEQUENCE</scope>
    <source>
        <strain evidence="1">Expedition CK06-06</strain>
    </source>
</reference>
<dbReference type="AlphaFoldDB" id="X1JXG5"/>
<protein>
    <submittedName>
        <fullName evidence="1">Uncharacterized protein</fullName>
    </submittedName>
</protein>
<gene>
    <name evidence="1" type="ORF">S03H2_72252</name>
</gene>
<feature type="non-terminal residue" evidence="1">
    <location>
        <position position="1"/>
    </location>
</feature>
<accession>X1JXG5</accession>
<comment type="caution">
    <text evidence="1">The sequence shown here is derived from an EMBL/GenBank/DDBJ whole genome shotgun (WGS) entry which is preliminary data.</text>
</comment>
<proteinExistence type="predicted"/>
<sequence length="37" mass="4494">YLRNLSVKDYLGVIKYMKRLEAENKKALRKAKRGRKR</sequence>